<accession>A0ACC1QU82</accession>
<gene>
    <name evidence="1" type="ORF">NLG97_g4823</name>
</gene>
<keyword evidence="2" id="KW-1185">Reference proteome</keyword>
<evidence type="ECO:0000313" key="1">
    <source>
        <dbReference type="EMBL" id="KAJ3493299.1"/>
    </source>
</evidence>
<organism evidence="1 2">
    <name type="scientific">Lecanicillium saksenae</name>
    <dbReference type="NCBI Taxonomy" id="468837"/>
    <lineage>
        <taxon>Eukaryota</taxon>
        <taxon>Fungi</taxon>
        <taxon>Dikarya</taxon>
        <taxon>Ascomycota</taxon>
        <taxon>Pezizomycotina</taxon>
        <taxon>Sordariomycetes</taxon>
        <taxon>Hypocreomycetidae</taxon>
        <taxon>Hypocreales</taxon>
        <taxon>Cordycipitaceae</taxon>
        <taxon>Lecanicillium</taxon>
    </lineage>
</organism>
<evidence type="ECO:0000313" key="2">
    <source>
        <dbReference type="Proteomes" id="UP001148737"/>
    </source>
</evidence>
<sequence>MPRSSASDWPKSADQVREVLQISSGIPLLCSWITQTGNGCKRKIRADNIEDIEDLLRFVGTAGSWPGAEALLKDLSKLVLCSAHKKESDALLSLWQGCLFAAEELSDEEALSDDELQPEEPRTPPPPAGKSILRDRIEKHLKIAPASPVSYKGKRIISGPDLDNEEEMITKRRAEEVYDSTVSGLRGLSLADAKSVPSVTQQEVAPPSRKFNPFGKALCLEKINQFVKAAVQKPLTDSEIKTRDDQGSVYIYSVADDPYVKIGYSKAADLRVKKWERGCRYTTDMSGSMNVKLSRRVEGLVHGQLREWRLIQDACDSCGKMHDEWFNVPADTAIRVIGLWIRWIRLGPYNEYGFLTEKWQKKLQEVDLGDERCWEAFITSDEKGHRRRSNRAF</sequence>
<dbReference type="EMBL" id="JANAKD010000502">
    <property type="protein sequence ID" value="KAJ3493299.1"/>
    <property type="molecule type" value="Genomic_DNA"/>
</dbReference>
<comment type="caution">
    <text evidence="1">The sequence shown here is derived from an EMBL/GenBank/DDBJ whole genome shotgun (WGS) entry which is preliminary data.</text>
</comment>
<name>A0ACC1QU82_9HYPO</name>
<proteinExistence type="predicted"/>
<reference evidence="1" key="1">
    <citation type="submission" date="2022-07" db="EMBL/GenBank/DDBJ databases">
        <title>Genome Sequence of Lecanicillium saksenae.</title>
        <authorList>
            <person name="Buettner E."/>
        </authorList>
    </citation>
    <scope>NUCLEOTIDE SEQUENCE</scope>
    <source>
        <strain evidence="1">VT-O1</strain>
    </source>
</reference>
<dbReference type="Proteomes" id="UP001148737">
    <property type="component" value="Unassembled WGS sequence"/>
</dbReference>
<protein>
    <submittedName>
        <fullName evidence="1">Uncharacterized protein</fullName>
    </submittedName>
</protein>